<gene>
    <name evidence="5" type="primary">parD4</name>
    <name evidence="5" type="ORF">Ctma_0785</name>
</gene>
<evidence type="ECO:0000256" key="3">
    <source>
        <dbReference type="ARBA" id="ARBA00022649"/>
    </source>
</evidence>
<dbReference type="InterPro" id="IPR038296">
    <property type="entry name" value="ParD_sf"/>
</dbReference>
<evidence type="ECO:0000256" key="1">
    <source>
        <dbReference type="ARBA" id="ARBA00008580"/>
    </source>
</evidence>
<dbReference type="GO" id="GO:0006355">
    <property type="term" value="P:regulation of DNA-templated transcription"/>
    <property type="evidence" value="ECO:0007669"/>
    <property type="project" value="InterPro"/>
</dbReference>
<dbReference type="Gene3D" id="6.10.10.120">
    <property type="entry name" value="Antitoxin ParD1-like"/>
    <property type="match status" value="1"/>
</dbReference>
<dbReference type="InterPro" id="IPR022789">
    <property type="entry name" value="ParD"/>
</dbReference>
<dbReference type="SUPFAM" id="SSF47598">
    <property type="entry name" value="Ribbon-helix-helix"/>
    <property type="match status" value="1"/>
</dbReference>
<dbReference type="PANTHER" id="PTHR36582">
    <property type="entry name" value="ANTITOXIN PARD"/>
    <property type="match status" value="1"/>
</dbReference>
<dbReference type="NCBIfam" id="TIGR02606">
    <property type="entry name" value="antidote_CC2985"/>
    <property type="match status" value="1"/>
</dbReference>
<dbReference type="EMBL" id="CP138327">
    <property type="protein sequence ID" value="WXU00076.1"/>
    <property type="molecule type" value="Genomic_DNA"/>
</dbReference>
<keyword evidence="3" id="KW-1277">Toxin-antitoxin system</keyword>
<sequence>MQRKTITITSEQESWVKSQINTGHYGNDSEYICDLIRSDQQQKTKISVLQSALIKGEQSGVSQVRMDTILMNAKKRHHV</sequence>
<reference evidence="5" key="1">
    <citation type="submission" date="2023-10" db="EMBL/GenBank/DDBJ databases">
        <title>The first scallop-associated chemosynthetic bacterial symbiont.</title>
        <authorList>
            <person name="Lin Y.-T."/>
            <person name="Sun J."/>
            <person name="Ip J.C.-H."/>
            <person name="He X."/>
            <person name="Gao Z.-M."/>
            <person name="Perez M."/>
            <person name="Xu T."/>
            <person name="Qian P.-Y."/>
            <person name="Qiu J.-W."/>
        </authorList>
    </citation>
    <scope>NUCLEOTIDE SEQUENCE</scope>
    <source>
        <strain evidence="5">Gill1</strain>
    </source>
</reference>
<name>A0AAU6PGE8_9GAMM</name>
<organism evidence="5">
    <name type="scientific">Catillopecten margaritatus gill symbiont</name>
    <dbReference type="NCBI Taxonomy" id="3083288"/>
    <lineage>
        <taxon>Bacteria</taxon>
        <taxon>Pseudomonadati</taxon>
        <taxon>Pseudomonadota</taxon>
        <taxon>Gammaproteobacteria</taxon>
        <taxon>sulfur-oxidizing symbionts</taxon>
    </lineage>
</organism>
<evidence type="ECO:0000256" key="4">
    <source>
        <dbReference type="ARBA" id="ARBA00037106"/>
    </source>
</evidence>
<proteinExistence type="inferred from homology"/>
<evidence type="ECO:0000256" key="2">
    <source>
        <dbReference type="ARBA" id="ARBA00017940"/>
    </source>
</evidence>
<comment type="similarity">
    <text evidence="1">Belongs to the ParD antitoxin family.</text>
</comment>
<dbReference type="Pfam" id="PF03693">
    <property type="entry name" value="ParD_antitoxin"/>
    <property type="match status" value="1"/>
</dbReference>
<dbReference type="PANTHER" id="PTHR36582:SF2">
    <property type="entry name" value="ANTITOXIN PARD"/>
    <property type="match status" value="1"/>
</dbReference>
<dbReference type="InterPro" id="IPR010985">
    <property type="entry name" value="Ribbon_hlx_hlx"/>
</dbReference>
<accession>A0AAU6PGE8</accession>
<protein>
    <recommendedName>
        <fullName evidence="2">Antitoxin ParD</fullName>
    </recommendedName>
</protein>
<comment type="function">
    <text evidence="4">Antitoxin component of a type II toxin-antitoxin (TA) system. Neutralizes the effect of toxin ParE.</text>
</comment>
<evidence type="ECO:0000313" key="5">
    <source>
        <dbReference type="EMBL" id="WXU00076.1"/>
    </source>
</evidence>
<dbReference type="AlphaFoldDB" id="A0AAU6PGE8"/>